<evidence type="ECO:0000313" key="5">
    <source>
        <dbReference type="Proteomes" id="UP000235703"/>
    </source>
</evidence>
<sequence>MTRLRPALLAVLTAVLIAALGLAGPLAAAAQTQGAGAPGAQVPGAQAQGALAQPAPAAGQPQSQPVIFVGVSGLEHEDLDRWRTPHLWSLVENGSIGTMTPRSVRSTSCPADGWLAVSSGRRAADESAAQCRALQPPLSGWTADWDVYQEKVAHDRYDADLGALAAAVPDLHAIGPGAAIAAAESDGRVRSYESLDADLGDQVRTAAEHHPLVLIDLGNVRTPGYSITELDDHLGDILSVYEEQAAGSTGTAQPMLMVASIADGWTESSSMQFAAIQRPGEQPGILTSPSTKQPGLIQTTDIMPTLVRATGAQTDANLAGAPVTTASAPPSAGDRYQLMLDRQVAVATQAAMSVWFYPVFAGLMAALLAVAALVGRRAWPRVINPLRVGGLFFAAIPVSTYLVNVIPWERSTSPDVAMLAALAGWALALTLAGLLGPWKRFTLGPLTFVAVATVLVLAGDVITGSQLQMSTLLGEPLLIASRFYGIGNSALALFLTALVFALITACSLVANRWVRLSVVLVTMVLACLLLATPGLGTKFGSVPALVVGLGVLALAAAEIRASIKRLTLIVGTTAGIMIAVLVIDWLRPADDRTHFGRFFASIISGEAGAVLMRKIGMNIDILTQSWMTLLLPLIIAGVFWAAIAPGRFRIPALPRLYARFPYLHMGMISLAVLLGVGAVVNDSGIIVPAVGLLFLIPALAHLVGRQAAECQREPRTSRPLSGGPAGGSEAAGTRTVPQSQR</sequence>
<dbReference type="EMBL" id="PNFZ01000003">
    <property type="protein sequence ID" value="PMB98024.1"/>
    <property type="molecule type" value="Genomic_DNA"/>
</dbReference>
<feature type="transmembrane region" description="Helical" evidence="2">
    <location>
        <begin position="483"/>
        <end position="509"/>
    </location>
</feature>
<keyword evidence="2" id="KW-0812">Transmembrane</keyword>
<comment type="caution">
    <text evidence="4">The sequence shown here is derived from an EMBL/GenBank/DDBJ whole genome shotgun (WGS) entry which is preliminary data.</text>
</comment>
<evidence type="ECO:0000256" key="2">
    <source>
        <dbReference type="SAM" id="Phobius"/>
    </source>
</evidence>
<accession>A0A2N6PH59</accession>
<feature type="transmembrane region" description="Helical" evidence="2">
    <location>
        <begin position="660"/>
        <end position="679"/>
    </location>
</feature>
<name>A0A2N6PH59_9MICO</name>
<feature type="transmembrane region" description="Helical" evidence="2">
    <location>
        <begin position="516"/>
        <end position="535"/>
    </location>
</feature>
<dbReference type="OrthoDB" id="3264110at2"/>
<keyword evidence="5" id="KW-1185">Reference proteome</keyword>
<organism evidence="4 5">
    <name type="scientific">Brevibacterium luteolum</name>
    <dbReference type="NCBI Taxonomy" id="199591"/>
    <lineage>
        <taxon>Bacteria</taxon>
        <taxon>Bacillati</taxon>
        <taxon>Actinomycetota</taxon>
        <taxon>Actinomycetes</taxon>
        <taxon>Micrococcales</taxon>
        <taxon>Brevibacteriaceae</taxon>
        <taxon>Brevibacterium</taxon>
    </lineage>
</organism>
<feature type="region of interest" description="Disordered" evidence="1">
    <location>
        <begin position="711"/>
        <end position="741"/>
    </location>
</feature>
<dbReference type="AlphaFoldDB" id="A0A2N6PH59"/>
<feature type="signal peptide" evidence="3">
    <location>
        <begin position="1"/>
        <end position="23"/>
    </location>
</feature>
<evidence type="ECO:0000313" key="4">
    <source>
        <dbReference type="EMBL" id="PMB98024.1"/>
    </source>
</evidence>
<evidence type="ECO:0008006" key="6">
    <source>
        <dbReference type="Google" id="ProtNLM"/>
    </source>
</evidence>
<evidence type="ECO:0000256" key="3">
    <source>
        <dbReference type="SAM" id="SignalP"/>
    </source>
</evidence>
<feature type="transmembrane region" description="Helical" evidence="2">
    <location>
        <begin position="626"/>
        <end position="648"/>
    </location>
</feature>
<feature type="transmembrane region" description="Helical" evidence="2">
    <location>
        <begin position="541"/>
        <end position="559"/>
    </location>
</feature>
<feature type="chain" id="PRO_5038589861" description="Alkaline phosphatase family protein" evidence="3">
    <location>
        <begin position="24"/>
        <end position="741"/>
    </location>
</feature>
<feature type="transmembrane region" description="Helical" evidence="2">
    <location>
        <begin position="443"/>
        <end position="463"/>
    </location>
</feature>
<keyword evidence="2" id="KW-1133">Transmembrane helix</keyword>
<feature type="transmembrane region" description="Helical" evidence="2">
    <location>
        <begin position="355"/>
        <end position="374"/>
    </location>
</feature>
<feature type="region of interest" description="Disordered" evidence="1">
    <location>
        <begin position="35"/>
        <end position="59"/>
    </location>
</feature>
<feature type="transmembrane region" description="Helical" evidence="2">
    <location>
        <begin position="386"/>
        <end position="404"/>
    </location>
</feature>
<dbReference type="RefSeq" id="WP_102161821.1">
    <property type="nucleotide sequence ID" value="NZ_PNFZ01000003.1"/>
</dbReference>
<keyword evidence="2" id="KW-0472">Membrane</keyword>
<dbReference type="Proteomes" id="UP000235703">
    <property type="component" value="Unassembled WGS sequence"/>
</dbReference>
<keyword evidence="3" id="KW-0732">Signal</keyword>
<reference evidence="4 5" key="1">
    <citation type="submission" date="2017-09" db="EMBL/GenBank/DDBJ databases">
        <title>Bacterial strain isolated from the female urinary microbiota.</title>
        <authorList>
            <person name="Thomas-White K."/>
            <person name="Kumar N."/>
            <person name="Forster S."/>
            <person name="Putonti C."/>
            <person name="Lawley T."/>
            <person name="Wolfe A.J."/>
        </authorList>
    </citation>
    <scope>NUCLEOTIDE SEQUENCE [LARGE SCALE GENOMIC DNA]</scope>
    <source>
        <strain evidence="4 5">UMB0680</strain>
    </source>
</reference>
<gene>
    <name evidence="4" type="ORF">CJ198_06470</name>
</gene>
<protein>
    <recommendedName>
        <fullName evidence="6">Alkaline phosphatase family protein</fullName>
    </recommendedName>
</protein>
<evidence type="ECO:0000256" key="1">
    <source>
        <dbReference type="SAM" id="MobiDB-lite"/>
    </source>
</evidence>
<feature type="transmembrane region" description="Helical" evidence="2">
    <location>
        <begin position="685"/>
        <end position="704"/>
    </location>
</feature>
<feature type="transmembrane region" description="Helical" evidence="2">
    <location>
        <begin position="566"/>
        <end position="586"/>
    </location>
</feature>
<proteinExistence type="predicted"/>
<feature type="transmembrane region" description="Helical" evidence="2">
    <location>
        <begin position="416"/>
        <end position="436"/>
    </location>
</feature>